<proteinExistence type="predicted"/>
<dbReference type="EMBL" id="JARKIE010000035">
    <property type="protein sequence ID" value="KAJ7696220.1"/>
    <property type="molecule type" value="Genomic_DNA"/>
</dbReference>
<evidence type="ECO:0000313" key="2">
    <source>
        <dbReference type="Proteomes" id="UP001221757"/>
    </source>
</evidence>
<dbReference type="Proteomes" id="UP001221757">
    <property type="component" value="Unassembled WGS sequence"/>
</dbReference>
<organism evidence="1 2">
    <name type="scientific">Mycena rosella</name>
    <name type="common">Pink bonnet</name>
    <name type="synonym">Agaricus rosellus</name>
    <dbReference type="NCBI Taxonomy" id="1033263"/>
    <lineage>
        <taxon>Eukaryota</taxon>
        <taxon>Fungi</taxon>
        <taxon>Dikarya</taxon>
        <taxon>Basidiomycota</taxon>
        <taxon>Agaricomycotina</taxon>
        <taxon>Agaricomycetes</taxon>
        <taxon>Agaricomycetidae</taxon>
        <taxon>Agaricales</taxon>
        <taxon>Marasmiineae</taxon>
        <taxon>Mycenaceae</taxon>
        <taxon>Mycena</taxon>
    </lineage>
</organism>
<sequence>MCGPWGTAENCQSRPKCSLLYYNVTTVYTTYDTSGKHGTREVHILRRGNVFGGVNEGTPRRMLSIRCRLHGATATTYRLRLCGGRRGEGTRAGAAPGNATAGRAIIARHHSESRRTRLERRCSVQNTGLLIHLALSSTPMAARMAPYWQWVVNAISISTATYLAIRIRGLIRHDPLKESYKGRTQEHCFGATLHVPEDFWRCKSSQQPPPVMLPPAPREEDAQETLEGVRVMLSTLPKAVEGCRTRANQAPIRLPAAL</sequence>
<protein>
    <submittedName>
        <fullName evidence="1">Uncharacterized protein</fullName>
    </submittedName>
</protein>
<accession>A0AAD7DR29</accession>
<name>A0AAD7DR29_MYCRO</name>
<evidence type="ECO:0000313" key="1">
    <source>
        <dbReference type="EMBL" id="KAJ7696220.1"/>
    </source>
</evidence>
<reference evidence="1" key="1">
    <citation type="submission" date="2023-03" db="EMBL/GenBank/DDBJ databases">
        <title>Massive genome expansion in bonnet fungi (Mycena s.s.) driven by repeated elements and novel gene families across ecological guilds.</title>
        <authorList>
            <consortium name="Lawrence Berkeley National Laboratory"/>
            <person name="Harder C.B."/>
            <person name="Miyauchi S."/>
            <person name="Viragh M."/>
            <person name="Kuo A."/>
            <person name="Thoen E."/>
            <person name="Andreopoulos B."/>
            <person name="Lu D."/>
            <person name="Skrede I."/>
            <person name="Drula E."/>
            <person name="Henrissat B."/>
            <person name="Morin E."/>
            <person name="Kohler A."/>
            <person name="Barry K."/>
            <person name="LaButti K."/>
            <person name="Morin E."/>
            <person name="Salamov A."/>
            <person name="Lipzen A."/>
            <person name="Mereny Z."/>
            <person name="Hegedus B."/>
            <person name="Baldrian P."/>
            <person name="Stursova M."/>
            <person name="Weitz H."/>
            <person name="Taylor A."/>
            <person name="Grigoriev I.V."/>
            <person name="Nagy L.G."/>
            <person name="Martin F."/>
            <person name="Kauserud H."/>
        </authorList>
    </citation>
    <scope>NUCLEOTIDE SEQUENCE</scope>
    <source>
        <strain evidence="1">CBHHK067</strain>
    </source>
</reference>
<keyword evidence="2" id="KW-1185">Reference proteome</keyword>
<comment type="caution">
    <text evidence="1">The sequence shown here is derived from an EMBL/GenBank/DDBJ whole genome shotgun (WGS) entry which is preliminary data.</text>
</comment>
<gene>
    <name evidence="1" type="ORF">B0H17DRAFT_1269328</name>
</gene>
<dbReference type="AlphaFoldDB" id="A0AAD7DR29"/>